<dbReference type="InterPro" id="IPR003749">
    <property type="entry name" value="ThiS/MoaD-like"/>
</dbReference>
<accession>A0A1H7KK88</accession>
<dbReference type="GO" id="GO:1990133">
    <property type="term" value="C:molybdopterin adenylyltransferase complex"/>
    <property type="evidence" value="ECO:0007669"/>
    <property type="project" value="TreeGrafter"/>
</dbReference>
<sequence>MIKVLFFARLREQLATDSLQLAVTENMTTEHIRQQLAQKGATWAQVMSADTLLVAVNQEITDWSHSVNSGDEVAFFPPVTGG</sequence>
<gene>
    <name evidence="6" type="ORF">SAMN05216262_103166</name>
</gene>
<evidence type="ECO:0000256" key="3">
    <source>
        <dbReference type="ARBA" id="ARBA00023150"/>
    </source>
</evidence>
<dbReference type="SUPFAM" id="SSF54285">
    <property type="entry name" value="MoaD/ThiS"/>
    <property type="match status" value="1"/>
</dbReference>
<dbReference type="RefSeq" id="WP_085284196.1">
    <property type="nucleotide sequence ID" value="NZ_FOBI01000003.1"/>
</dbReference>
<dbReference type="UniPathway" id="UPA00344"/>
<dbReference type="InterPro" id="IPR012675">
    <property type="entry name" value="Beta-grasp_dom_sf"/>
</dbReference>
<name>A0A1H7KK88_9GAMM</name>
<dbReference type="NCBIfam" id="NF008347">
    <property type="entry name" value="PRK11130.1"/>
    <property type="match status" value="1"/>
</dbReference>
<dbReference type="FunFam" id="3.10.20.30:FF:000010">
    <property type="entry name" value="Molybdopterin synthase sulfur carrier subunit"/>
    <property type="match status" value="1"/>
</dbReference>
<comment type="pathway">
    <text evidence="1">Cofactor biosynthesis; molybdopterin biosynthesis.</text>
</comment>
<evidence type="ECO:0000256" key="2">
    <source>
        <dbReference type="ARBA" id="ARBA00022741"/>
    </source>
</evidence>
<dbReference type="PANTHER" id="PTHR33359:SF1">
    <property type="entry name" value="MOLYBDOPTERIN SYNTHASE SULFUR CARRIER SUBUNIT"/>
    <property type="match status" value="1"/>
</dbReference>
<dbReference type="GO" id="GO:0006777">
    <property type="term" value="P:Mo-molybdopterin cofactor biosynthetic process"/>
    <property type="evidence" value="ECO:0007669"/>
    <property type="project" value="UniProtKB-KW"/>
</dbReference>
<proteinExistence type="inferred from homology"/>
<dbReference type="NCBIfam" id="TIGR01682">
    <property type="entry name" value="moaD"/>
    <property type="match status" value="1"/>
</dbReference>
<dbReference type="GO" id="GO:0000166">
    <property type="term" value="F:nucleotide binding"/>
    <property type="evidence" value="ECO:0007669"/>
    <property type="project" value="UniProtKB-KW"/>
</dbReference>
<dbReference type="Gene3D" id="3.10.20.30">
    <property type="match status" value="1"/>
</dbReference>
<keyword evidence="3" id="KW-0501">Molybdenum cofactor biosynthesis</keyword>
<keyword evidence="7" id="KW-1185">Reference proteome</keyword>
<evidence type="ECO:0000256" key="4">
    <source>
        <dbReference type="ARBA" id="ARBA00024200"/>
    </source>
</evidence>
<dbReference type="OrthoDB" id="9801945at2"/>
<dbReference type="CDD" id="cd00754">
    <property type="entry name" value="Ubl_MoaD"/>
    <property type="match status" value="1"/>
</dbReference>
<dbReference type="STRING" id="641665.GCA_002104455_02627"/>
<dbReference type="AlphaFoldDB" id="A0A1H7KK88"/>
<dbReference type="PANTHER" id="PTHR33359">
    <property type="entry name" value="MOLYBDOPTERIN SYNTHASE SULFUR CARRIER SUBUNIT"/>
    <property type="match status" value="1"/>
</dbReference>
<dbReference type="Proteomes" id="UP000199297">
    <property type="component" value="Unassembled WGS sequence"/>
</dbReference>
<evidence type="ECO:0000313" key="7">
    <source>
        <dbReference type="Proteomes" id="UP000199297"/>
    </source>
</evidence>
<evidence type="ECO:0000256" key="5">
    <source>
        <dbReference type="ARBA" id="ARBA00024247"/>
    </source>
</evidence>
<evidence type="ECO:0000256" key="1">
    <source>
        <dbReference type="ARBA" id="ARBA00005046"/>
    </source>
</evidence>
<dbReference type="EMBL" id="FOBI01000003">
    <property type="protein sequence ID" value="SEK86924.1"/>
    <property type="molecule type" value="Genomic_DNA"/>
</dbReference>
<keyword evidence="2" id="KW-0547">Nucleotide-binding</keyword>
<dbReference type="InterPro" id="IPR044672">
    <property type="entry name" value="MOCS2A"/>
</dbReference>
<organism evidence="6 7">
    <name type="scientific">Colwellia chukchiensis</name>
    <dbReference type="NCBI Taxonomy" id="641665"/>
    <lineage>
        <taxon>Bacteria</taxon>
        <taxon>Pseudomonadati</taxon>
        <taxon>Pseudomonadota</taxon>
        <taxon>Gammaproteobacteria</taxon>
        <taxon>Alteromonadales</taxon>
        <taxon>Colwelliaceae</taxon>
        <taxon>Colwellia</taxon>
    </lineage>
</organism>
<reference evidence="7" key="1">
    <citation type="submission" date="2016-10" db="EMBL/GenBank/DDBJ databases">
        <authorList>
            <person name="Varghese N."/>
            <person name="Submissions S."/>
        </authorList>
    </citation>
    <scope>NUCLEOTIDE SEQUENCE [LARGE SCALE GENOMIC DNA]</scope>
    <source>
        <strain evidence="7">CGMCC 1.9127</strain>
    </source>
</reference>
<evidence type="ECO:0000313" key="6">
    <source>
        <dbReference type="EMBL" id="SEK86924.1"/>
    </source>
</evidence>
<comment type="similarity">
    <text evidence="4">Belongs to the MoaD family.</text>
</comment>
<dbReference type="InterPro" id="IPR016155">
    <property type="entry name" value="Mopterin_synth/thiamin_S_b"/>
</dbReference>
<dbReference type="Pfam" id="PF02597">
    <property type="entry name" value="ThiS"/>
    <property type="match status" value="1"/>
</dbReference>
<protein>
    <recommendedName>
        <fullName evidence="5">Molybdopterin synthase sulfur carrier subunit</fullName>
    </recommendedName>
</protein>